<feature type="compositionally biased region" description="Low complexity" evidence="7">
    <location>
        <begin position="821"/>
        <end position="832"/>
    </location>
</feature>
<reference evidence="10" key="2">
    <citation type="journal article" date="2019" name="IMA Fungus">
        <title>Genome sequencing and comparison of five Tilletia species to identify candidate genes for the detection of regulated species infecting wheat.</title>
        <authorList>
            <person name="Nguyen H.D.T."/>
            <person name="Sultana T."/>
            <person name="Kesanakurti P."/>
            <person name="Hambleton S."/>
        </authorList>
    </citation>
    <scope>NUCLEOTIDE SEQUENCE</scope>
    <source>
        <strain evidence="10">DAOMC 236416</strain>
    </source>
</reference>
<sequence length="1154" mass="128370">MSSEDDFSMTSATASDVSDDSEDCTDSDTDMQIKETRVTFGPRHVLLANFQALSGSASLASSYAALGPKKASSQGQWIRKASMETRYLYQWFESQPNDYSSHDCKIADFVHLFWVGHPGDSPRDISARPFFVEFRPELSENEQETFQKEAGIVYRHYFECMGRCSVSEESSEACDSDAADDAPKTRKARGMANCNGCVRLLVEVSAKDLTRCVVYQRGVHQDADEKHLQYSRRLRSYLLGVGARSTMTASKLRQDLLRGIVELADTGALPRKFPRPEHRLPKPSQIDRLMAGIRQASRLHADPFVAVDLLVERNPDKIFAYQELVVTKKMKQFSVGIKSRWSIQNLIRWHGNTVCLDSSWRNKNENRAPLTFVTTHNAADHMVPCAAYLSADAKTPSFMHLLTELENVVMMEAVELTQTREDVDDILMVNARKIVQAGSWQPASVMIDKCRAELNAIQNVWPSVQVRVCQFHIMQAICRWDTDTKTGLDRPPGVSRAHKADICVAFREAQRCRNPTDWPVTVATFETRVRKILSGYTAAIVTLVVNYFTRYWWTEPWHELVTDMGLLPGQTRDGFNTNNTIERAFKTFDDIFLDCRANKRIDRLVQVLVCDWLTYYENYSSNEPRLSRVTRDVMLAAHQLWEARAVQESGKSGTSFAVLGLLSNQQDEPKTYRVSLASSHLSCTCQRWKQTGKLCAHMRAAKLFTVFGDVENSQEREGVGIPSLRKGDLDITINSFSDSGVAEDLQEVWSSLRVRETEALASVGSKPSTAAASSQDSSKFGAAVPSVPSGSSDSTQAQSGLSTSAVSVGRLAKTKPLHNRSSTAAKTKSSSSLRFASKPGPVKTAPWSTKNTTKSGNPSSATRTDSAANLKASKIPGSSTPSALAALSNTYALHGYNNALEERIGSVAGMKTLRAQVEPFPEQHLVEVDFEGLRPGQWLTGTVISLFSQHVHQSILRKTRAASVLGTQVQKTFLAGPSLFQHPCSELNMKLRVHDWYETKNLLEQARIITAVNIGQSHWATVLIKPGDRSIRLINSMPDDASDRSVEGFFRSFLSSRAEVELERGGSVPTGSDRPENWSFVSSSTSDPRQKDGHSCGLLTCKVIEAALNGREPTWRNCGLKHQHLSQEEALDIRNQIFQIIQECVTVTTTTTRQ</sequence>
<dbReference type="SUPFAM" id="SSF54001">
    <property type="entry name" value="Cysteine proteinases"/>
    <property type="match status" value="1"/>
</dbReference>
<feature type="region of interest" description="Disordered" evidence="7">
    <location>
        <begin position="760"/>
        <end position="880"/>
    </location>
</feature>
<dbReference type="AlphaFoldDB" id="A0A177TPP7"/>
<name>A0A177TPP7_9BASI</name>
<dbReference type="PROSITE" id="PS50966">
    <property type="entry name" value="ZF_SWIM"/>
    <property type="match status" value="1"/>
</dbReference>
<evidence type="ECO:0000256" key="6">
    <source>
        <dbReference type="ARBA" id="ARBA00022833"/>
    </source>
</evidence>
<reference evidence="10" key="1">
    <citation type="submission" date="2016-04" db="EMBL/GenBank/DDBJ databases">
        <authorList>
            <person name="Nguyen H.D."/>
            <person name="Samba Siva P."/>
            <person name="Cullis J."/>
            <person name="Levesque C.A."/>
            <person name="Hambleton S."/>
        </authorList>
    </citation>
    <scope>NUCLEOTIDE SEQUENCE</scope>
    <source>
        <strain evidence="10">DAOMC 236416</strain>
    </source>
</reference>
<dbReference type="GO" id="GO:0008234">
    <property type="term" value="F:cysteine-type peptidase activity"/>
    <property type="evidence" value="ECO:0007669"/>
    <property type="project" value="InterPro"/>
</dbReference>
<dbReference type="GO" id="GO:0008270">
    <property type="term" value="F:zinc ion binding"/>
    <property type="evidence" value="ECO:0007669"/>
    <property type="project" value="UniProtKB-KW"/>
</dbReference>
<evidence type="ECO:0000259" key="8">
    <source>
        <dbReference type="PROSITE" id="PS50600"/>
    </source>
</evidence>
<feature type="region of interest" description="Disordered" evidence="7">
    <location>
        <begin position="1064"/>
        <end position="1093"/>
    </location>
</feature>
<evidence type="ECO:0000313" key="10">
    <source>
        <dbReference type="EMBL" id="KAE8259487.1"/>
    </source>
</evidence>
<protein>
    <recommendedName>
        <fullName evidence="12">SWIM-type domain-containing protein</fullName>
    </recommendedName>
</protein>
<keyword evidence="2" id="KW-0645">Protease</keyword>
<gene>
    <name evidence="10" type="ORF">A4X13_0g997</name>
</gene>
<keyword evidence="3" id="KW-0479">Metal-binding</keyword>
<dbReference type="Gene3D" id="3.40.395.10">
    <property type="entry name" value="Adenoviral Proteinase, Chain A"/>
    <property type="match status" value="1"/>
</dbReference>
<keyword evidence="6" id="KW-0862">Zinc</keyword>
<evidence type="ECO:0000313" key="11">
    <source>
        <dbReference type="Proteomes" id="UP000077521"/>
    </source>
</evidence>
<comment type="similarity">
    <text evidence="1">Belongs to the peptidase C48 family.</text>
</comment>
<dbReference type="InterPro" id="IPR018289">
    <property type="entry name" value="MULE_transposase_dom"/>
</dbReference>
<evidence type="ECO:0000256" key="4">
    <source>
        <dbReference type="ARBA" id="ARBA00022771"/>
    </source>
</evidence>
<dbReference type="SMART" id="SM00575">
    <property type="entry name" value="ZnF_PMZ"/>
    <property type="match status" value="1"/>
</dbReference>
<dbReference type="InterPro" id="IPR038765">
    <property type="entry name" value="Papain-like_cys_pep_sf"/>
</dbReference>
<feature type="domain" description="SWIM-type" evidence="9">
    <location>
        <begin position="672"/>
        <end position="706"/>
    </location>
</feature>
<dbReference type="Pfam" id="PF04434">
    <property type="entry name" value="SWIM"/>
    <property type="match status" value="1"/>
</dbReference>
<evidence type="ECO:0000256" key="7">
    <source>
        <dbReference type="SAM" id="MobiDB-lite"/>
    </source>
</evidence>
<dbReference type="Proteomes" id="UP000077521">
    <property type="component" value="Unassembled WGS sequence"/>
</dbReference>
<keyword evidence="5" id="KW-0378">Hydrolase</keyword>
<dbReference type="GO" id="GO:0019783">
    <property type="term" value="F:ubiquitin-like protein peptidase activity"/>
    <property type="evidence" value="ECO:0007669"/>
    <property type="project" value="UniProtKB-ARBA"/>
</dbReference>
<evidence type="ECO:0008006" key="12">
    <source>
        <dbReference type="Google" id="ProtNLM"/>
    </source>
</evidence>
<feature type="region of interest" description="Disordered" evidence="7">
    <location>
        <begin position="1"/>
        <end position="28"/>
    </location>
</feature>
<feature type="compositionally biased region" description="Polar residues" evidence="7">
    <location>
        <begin position="788"/>
        <end position="806"/>
    </location>
</feature>
<dbReference type="GO" id="GO:0006508">
    <property type="term" value="P:proteolysis"/>
    <property type="evidence" value="ECO:0007669"/>
    <property type="project" value="UniProtKB-KW"/>
</dbReference>
<feature type="compositionally biased region" description="Polar residues" evidence="7">
    <location>
        <begin position="846"/>
        <end position="867"/>
    </location>
</feature>
<dbReference type="Pfam" id="PF10551">
    <property type="entry name" value="MULE"/>
    <property type="match status" value="1"/>
</dbReference>
<evidence type="ECO:0000256" key="3">
    <source>
        <dbReference type="ARBA" id="ARBA00022723"/>
    </source>
</evidence>
<keyword evidence="11" id="KW-1185">Reference proteome</keyword>
<feature type="compositionally biased region" description="Acidic residues" evidence="7">
    <location>
        <begin position="17"/>
        <end position="28"/>
    </location>
</feature>
<comment type="caution">
    <text evidence="10">The sequence shown here is derived from an EMBL/GenBank/DDBJ whole genome shotgun (WGS) entry which is preliminary data.</text>
</comment>
<proteinExistence type="inferred from homology"/>
<evidence type="ECO:0000256" key="1">
    <source>
        <dbReference type="ARBA" id="ARBA00005234"/>
    </source>
</evidence>
<dbReference type="PROSITE" id="PS50600">
    <property type="entry name" value="ULP_PROTEASE"/>
    <property type="match status" value="1"/>
</dbReference>
<dbReference type="InterPro" id="IPR003653">
    <property type="entry name" value="Peptidase_C48_C"/>
</dbReference>
<feature type="domain" description="Ubiquitin-like protease family profile" evidence="8">
    <location>
        <begin position="923"/>
        <end position="1107"/>
    </location>
</feature>
<evidence type="ECO:0000259" key="9">
    <source>
        <dbReference type="PROSITE" id="PS50966"/>
    </source>
</evidence>
<dbReference type="PANTHER" id="PTHR47456">
    <property type="entry name" value="PHD-TYPE DOMAIN-CONTAINING PROTEIN"/>
    <property type="match status" value="1"/>
</dbReference>
<dbReference type="InterPro" id="IPR006564">
    <property type="entry name" value="Znf_PMZ"/>
</dbReference>
<dbReference type="Pfam" id="PF02902">
    <property type="entry name" value="Peptidase_C48"/>
    <property type="match status" value="1"/>
</dbReference>
<evidence type="ECO:0000256" key="5">
    <source>
        <dbReference type="ARBA" id="ARBA00022801"/>
    </source>
</evidence>
<evidence type="ECO:0000256" key="2">
    <source>
        <dbReference type="ARBA" id="ARBA00022670"/>
    </source>
</evidence>
<organism evidence="10 11">
    <name type="scientific">Tilletia indica</name>
    <dbReference type="NCBI Taxonomy" id="43049"/>
    <lineage>
        <taxon>Eukaryota</taxon>
        <taxon>Fungi</taxon>
        <taxon>Dikarya</taxon>
        <taxon>Basidiomycota</taxon>
        <taxon>Ustilaginomycotina</taxon>
        <taxon>Exobasidiomycetes</taxon>
        <taxon>Tilletiales</taxon>
        <taxon>Tilletiaceae</taxon>
        <taxon>Tilletia</taxon>
    </lineage>
</organism>
<dbReference type="EMBL" id="LWDF02000035">
    <property type="protein sequence ID" value="KAE8259487.1"/>
    <property type="molecule type" value="Genomic_DNA"/>
</dbReference>
<feature type="compositionally biased region" description="Polar residues" evidence="7">
    <location>
        <begin position="765"/>
        <end position="778"/>
    </location>
</feature>
<dbReference type="InterPro" id="IPR007527">
    <property type="entry name" value="Znf_SWIM"/>
</dbReference>
<keyword evidence="4" id="KW-0863">Zinc-finger</keyword>
<accession>A0A177TPP7</accession>